<evidence type="ECO:0000313" key="2">
    <source>
        <dbReference type="Proteomes" id="UP000516018"/>
    </source>
</evidence>
<name>A0A7H0G009_9GAMM</name>
<protein>
    <submittedName>
        <fullName evidence="1">RNA-directed DNA polymerase</fullName>
    </submittedName>
</protein>
<dbReference type="Proteomes" id="UP000516018">
    <property type="component" value="Chromosome"/>
</dbReference>
<evidence type="ECO:0000313" key="1">
    <source>
        <dbReference type="EMBL" id="QNP41625.1"/>
    </source>
</evidence>
<dbReference type="AlphaFoldDB" id="A0A7H0G009"/>
<dbReference type="KEGG" id="lsx:H8B22_05305"/>
<keyword evidence="1" id="KW-0548">Nucleotidyltransferase</keyword>
<organism evidence="1 2">
    <name type="scientific">Agrilutibacter terrestris</name>
    <dbReference type="NCBI Taxonomy" id="2865112"/>
    <lineage>
        <taxon>Bacteria</taxon>
        <taxon>Pseudomonadati</taxon>
        <taxon>Pseudomonadota</taxon>
        <taxon>Gammaproteobacteria</taxon>
        <taxon>Lysobacterales</taxon>
        <taxon>Lysobacteraceae</taxon>
        <taxon>Agrilutibacter</taxon>
    </lineage>
</organism>
<reference evidence="1 2" key="1">
    <citation type="submission" date="2020-08" db="EMBL/GenBank/DDBJ databases">
        <title>Lysobacter sp. II4 sp. nov., isolated from soil.</title>
        <authorList>
            <person name="Woo C.Y."/>
            <person name="Kim J."/>
        </authorList>
    </citation>
    <scope>NUCLEOTIDE SEQUENCE [LARGE SCALE GENOMIC DNA]</scope>
    <source>
        <strain evidence="1 2">II4</strain>
    </source>
</reference>
<dbReference type="GO" id="GO:0003964">
    <property type="term" value="F:RNA-directed DNA polymerase activity"/>
    <property type="evidence" value="ECO:0007669"/>
    <property type="project" value="UniProtKB-KW"/>
</dbReference>
<dbReference type="EMBL" id="CP060820">
    <property type="protein sequence ID" value="QNP41625.1"/>
    <property type="molecule type" value="Genomic_DNA"/>
</dbReference>
<accession>A0A7H0G009</accession>
<sequence>MASSTPTIAELYLAFRQAKAALYFEKRGVGLIELAAYEQNLPENLKALQAKLAKGRWFDRLQIGEVWIVPKRFHANQDEGDGVIWIGSTRQKSASRPIDVQLRITPHPDFAIAEVLYLWRFGGLLDSLLSDDVLGYRLDLRERQVLPHRRWLFEYWPKRYQQFRAAPLNAARSNLELGEQTLIVSGDLANFYDTIDPSFMLSSALVSELQAAGATQAVVDEYRSATASLLRAYARFYELATSRAATPISVGVPIGALTSRIVANLSLAPLDRHVASRPGVVCYRRYVDDLVIVARADDERGLVETMRRFLPLHDDGDEVLRLDVDALNRVGSEFQLQKTKVRVHHLAGVPGADFVEAVASDFAKALSERRAFVDSSTLVGDGVRHLIRAGNAEGSPLRVLREADRARLERFALSTSLRSLERVSSLIDHKEARELVRGCLERVGRVLDAEGNWVDDLEVSLRLLKLAICTGDWKSATELRKRMDRVWGSVEVLRSTTARLYYRGREINPSRAGPWTWLRNYLHERRLEAICSCLPIGMDAKQIATRFPGGLRVRTKEVKATVLRRRAEQLASADLRSRDHEDDALPSRRIVDVDRAWLRSSLVRDQELSLRLATIDEFIQRCEDLGDRPWVMPAARLFLCTRPPSYFDIARRWLYRVEEQGFDSSVFDSLIKVVNAIRGTEYNDAVGNVIDRSTISIQRFSAEKPAAVGSPAPEPRIILGNLVVDDDAWKAAATRVPGSPFGAPLLTKNRLQGLADVLDKAARASRGRASEVLVLPELSLPRKWFRTVANHVVKAGQYGLVAGLEYIHHDKHPYVANQVFAVLPGPFMSVAAWPWTKRLPAREEASLLSKLRSPVSFRPPIASPIPRTVIHSEWGSFSVLICSELIEARRVADLLGRVQVVLCPAWNPDTASYDHLIQSVGFQLHSVIAIANNGHYSDCRAWAPRAERWERDLCRLIERDVNDVVYVDVPLASLAAFHGGDKQAKDKYERLRAALNRRDIVGARAALETLTEDLPGAWRPLPPDWN</sequence>
<dbReference type="CDD" id="cd01646">
    <property type="entry name" value="RT_Bac_retron_I"/>
    <property type="match status" value="1"/>
</dbReference>
<dbReference type="RefSeq" id="WP_187713061.1">
    <property type="nucleotide sequence ID" value="NZ_CP060820.1"/>
</dbReference>
<proteinExistence type="predicted"/>
<gene>
    <name evidence="1" type="ORF">H8B22_05305</name>
</gene>
<keyword evidence="1" id="KW-0808">Transferase</keyword>
<keyword evidence="1" id="KW-0695">RNA-directed DNA polymerase</keyword>
<keyword evidence="2" id="KW-1185">Reference proteome</keyword>